<evidence type="ECO:0000256" key="1">
    <source>
        <dbReference type="SAM" id="Phobius"/>
    </source>
</evidence>
<keyword evidence="3" id="KW-1185">Reference proteome</keyword>
<reference evidence="3" key="1">
    <citation type="journal article" date="2019" name="Int. J. Syst. Evol. Microbiol.">
        <title>The Global Catalogue of Microorganisms (GCM) 10K type strain sequencing project: providing services to taxonomists for standard genome sequencing and annotation.</title>
        <authorList>
            <consortium name="The Broad Institute Genomics Platform"/>
            <consortium name="The Broad Institute Genome Sequencing Center for Infectious Disease"/>
            <person name="Wu L."/>
            <person name="Ma J."/>
        </authorList>
    </citation>
    <scope>NUCLEOTIDE SEQUENCE [LARGE SCALE GENOMIC DNA]</scope>
    <source>
        <strain evidence="3">NBRC 102407</strain>
    </source>
</reference>
<name>A0ABQ6FFH0_9RHOO</name>
<dbReference type="Pfam" id="PF09694">
    <property type="entry name" value="Gcw_chp"/>
    <property type="match status" value="1"/>
</dbReference>
<feature type="transmembrane region" description="Helical" evidence="1">
    <location>
        <begin position="21"/>
        <end position="46"/>
    </location>
</feature>
<evidence type="ECO:0000313" key="2">
    <source>
        <dbReference type="EMBL" id="GLT23490.1"/>
    </source>
</evidence>
<keyword evidence="1" id="KW-0472">Membrane</keyword>
<accession>A0ABQ6FFH0</accession>
<dbReference type="EMBL" id="BSPX01000049">
    <property type="protein sequence ID" value="GLT23490.1"/>
    <property type="molecule type" value="Genomic_DNA"/>
</dbReference>
<protein>
    <submittedName>
        <fullName evidence="2">Exported protein</fullName>
    </submittedName>
</protein>
<dbReference type="InterPro" id="IPR010239">
    <property type="entry name" value="CHP02001"/>
</dbReference>
<feature type="transmembrane region" description="Helical" evidence="1">
    <location>
        <begin position="58"/>
        <end position="77"/>
    </location>
</feature>
<proteinExistence type="predicted"/>
<keyword evidence="1" id="KW-0812">Transmembrane</keyword>
<dbReference type="Proteomes" id="UP001157167">
    <property type="component" value="Unassembled WGS sequence"/>
</dbReference>
<keyword evidence="1" id="KW-1133">Transmembrane helix</keyword>
<sequence>MVHDSKLVRRRDFMRRSKTRSSVLCPYFLKGFAIWHTGCLCVLTNFDHLEILIMRKSVIASALIAAGVALPTLVSAADAAPAPEHTFTSNVGVVSEYLYRGIGQTNRKPALQGGVDYAHASGLYAGTWGSNVSWLSDANSTTSNSLEWDFYGGYKNTVGDFGYDVGLLQYFYPGTGYGNNPNTLEGYVAGTWTFLTLKYSHSFSDLFGWVGSKNSGYLDLTATYELIPTVNLIGHVGRQKVNGSSANGASYTDYKVGVTKDFSGTVVGLSYITTNASEAWYTNGYGKDLGKGRVLFSLTRTF</sequence>
<evidence type="ECO:0000313" key="3">
    <source>
        <dbReference type="Proteomes" id="UP001157167"/>
    </source>
</evidence>
<comment type="caution">
    <text evidence="2">The sequence shown here is derived from an EMBL/GenBank/DDBJ whole genome shotgun (WGS) entry which is preliminary data.</text>
</comment>
<gene>
    <name evidence="2" type="ORF">GCM10007933_29570</name>
</gene>
<organism evidence="2 3">
    <name type="scientific">Zoogloea oryzae</name>
    <dbReference type="NCBI Taxonomy" id="310767"/>
    <lineage>
        <taxon>Bacteria</taxon>
        <taxon>Pseudomonadati</taxon>
        <taxon>Pseudomonadota</taxon>
        <taxon>Betaproteobacteria</taxon>
        <taxon>Rhodocyclales</taxon>
        <taxon>Zoogloeaceae</taxon>
        <taxon>Zoogloea</taxon>
    </lineage>
</organism>
<dbReference type="NCBIfam" id="TIGR02001">
    <property type="entry name" value="gcw_chp"/>
    <property type="match status" value="1"/>
</dbReference>